<keyword evidence="5" id="KW-0804">Transcription</keyword>
<dbReference type="Proteomes" id="UP001630127">
    <property type="component" value="Unassembled WGS sequence"/>
</dbReference>
<evidence type="ECO:0000256" key="1">
    <source>
        <dbReference type="ARBA" id="ARBA00022723"/>
    </source>
</evidence>
<keyword evidence="4" id="KW-0805">Transcription regulation</keyword>
<dbReference type="GO" id="GO:0008270">
    <property type="term" value="F:zinc ion binding"/>
    <property type="evidence" value="ECO:0007669"/>
    <property type="project" value="UniProtKB-KW"/>
</dbReference>
<protein>
    <recommendedName>
        <fullName evidence="6">AIPP2-like SPOC-like domain-containing protein</fullName>
    </recommendedName>
</protein>
<dbReference type="Pfam" id="PF23121">
    <property type="entry name" value="SPOC_AIPP2"/>
    <property type="match status" value="1"/>
</dbReference>
<dbReference type="PANTHER" id="PTHR33304">
    <property type="match status" value="1"/>
</dbReference>
<dbReference type="AlphaFoldDB" id="A0ABD2Z627"/>
<feature type="domain" description="AIPP2-like SPOC-like" evidence="6">
    <location>
        <begin position="11"/>
        <end position="125"/>
    </location>
</feature>
<dbReference type="InterPro" id="IPR049914">
    <property type="entry name" value="PHD1-3/5-6"/>
</dbReference>
<evidence type="ECO:0000313" key="7">
    <source>
        <dbReference type="EMBL" id="KAL3513832.1"/>
    </source>
</evidence>
<proteinExistence type="predicted"/>
<keyword evidence="8" id="KW-1185">Reference proteome</keyword>
<sequence length="131" mass="14757">MLTFSSISLTGDFIIQTKDLEGFDDELVAHLSSKACGKGYEEAMLLPSSLDLEMLEKLDCWPKNFQKSKPSDGDIALYFVLAYRSEGLFDHLVEEMIDQGLALKAIMKNAELLIFPSNELPLNHWSEIDLL</sequence>
<evidence type="ECO:0000256" key="2">
    <source>
        <dbReference type="ARBA" id="ARBA00022771"/>
    </source>
</evidence>
<evidence type="ECO:0000256" key="5">
    <source>
        <dbReference type="ARBA" id="ARBA00023163"/>
    </source>
</evidence>
<keyword evidence="2" id="KW-0863">Zinc-finger</keyword>
<dbReference type="InterPro" id="IPR056280">
    <property type="entry name" value="AIPP2-like_SPOC"/>
</dbReference>
<keyword evidence="3" id="KW-0862">Zinc</keyword>
<dbReference type="EMBL" id="JBJUIK010000011">
    <property type="protein sequence ID" value="KAL3513832.1"/>
    <property type="molecule type" value="Genomic_DNA"/>
</dbReference>
<name>A0ABD2Z627_9GENT</name>
<evidence type="ECO:0000256" key="4">
    <source>
        <dbReference type="ARBA" id="ARBA00023015"/>
    </source>
</evidence>
<gene>
    <name evidence="7" type="ORF">ACH5RR_026549</name>
</gene>
<organism evidence="7 8">
    <name type="scientific">Cinchona calisaya</name>
    <dbReference type="NCBI Taxonomy" id="153742"/>
    <lineage>
        <taxon>Eukaryota</taxon>
        <taxon>Viridiplantae</taxon>
        <taxon>Streptophyta</taxon>
        <taxon>Embryophyta</taxon>
        <taxon>Tracheophyta</taxon>
        <taxon>Spermatophyta</taxon>
        <taxon>Magnoliopsida</taxon>
        <taxon>eudicotyledons</taxon>
        <taxon>Gunneridae</taxon>
        <taxon>Pentapetalae</taxon>
        <taxon>asterids</taxon>
        <taxon>lamiids</taxon>
        <taxon>Gentianales</taxon>
        <taxon>Rubiaceae</taxon>
        <taxon>Cinchonoideae</taxon>
        <taxon>Cinchoneae</taxon>
        <taxon>Cinchona</taxon>
    </lineage>
</organism>
<reference evidence="7 8" key="1">
    <citation type="submission" date="2024-11" db="EMBL/GenBank/DDBJ databases">
        <title>A near-complete genome assembly of Cinchona calisaya.</title>
        <authorList>
            <person name="Lian D.C."/>
            <person name="Zhao X.W."/>
            <person name="Wei L."/>
        </authorList>
    </citation>
    <scope>NUCLEOTIDE SEQUENCE [LARGE SCALE GENOMIC DNA]</scope>
    <source>
        <tissue evidence="7">Nenye</tissue>
    </source>
</reference>
<dbReference type="PANTHER" id="PTHR33304:SF18">
    <property type="entry name" value="CHROMATIN REGULATOR PHD FAMILY-RELATED"/>
    <property type="match status" value="1"/>
</dbReference>
<keyword evidence="1" id="KW-0479">Metal-binding</keyword>
<evidence type="ECO:0000256" key="3">
    <source>
        <dbReference type="ARBA" id="ARBA00022833"/>
    </source>
</evidence>
<comment type="caution">
    <text evidence="7">The sequence shown here is derived from an EMBL/GenBank/DDBJ whole genome shotgun (WGS) entry which is preliminary data.</text>
</comment>
<accession>A0ABD2Z627</accession>
<evidence type="ECO:0000259" key="6">
    <source>
        <dbReference type="Pfam" id="PF23121"/>
    </source>
</evidence>
<evidence type="ECO:0000313" key="8">
    <source>
        <dbReference type="Proteomes" id="UP001630127"/>
    </source>
</evidence>